<proteinExistence type="predicted"/>
<dbReference type="AlphaFoldDB" id="A0A914HVI3"/>
<dbReference type="Proteomes" id="UP000887572">
    <property type="component" value="Unplaced"/>
</dbReference>
<sequence>MNFCKTKLACVDVTAYFGVLNNAGMPQHPEQLAPSAAFALQLDAVLLANVNRGNVPLMHKTADSIYRNMSAKPCDFDCGRENVGWIYRIAIILKRSFV</sequence>
<dbReference type="WBParaSite" id="Gr19_v10_g14802.t1">
    <property type="protein sequence ID" value="Gr19_v10_g14802.t1"/>
    <property type="gene ID" value="Gr19_v10_g14802"/>
</dbReference>
<evidence type="ECO:0000313" key="3">
    <source>
        <dbReference type="WBParaSite" id="Gr19_v10_g4559.t1"/>
    </source>
</evidence>
<evidence type="ECO:0000313" key="2">
    <source>
        <dbReference type="WBParaSite" id="Gr19_v10_g14802.t1"/>
    </source>
</evidence>
<dbReference type="WBParaSite" id="Gr19_v10_g4559.t1">
    <property type="protein sequence ID" value="Gr19_v10_g4559.t1"/>
    <property type="gene ID" value="Gr19_v10_g4559"/>
</dbReference>
<organism evidence="1 3">
    <name type="scientific">Globodera rostochiensis</name>
    <name type="common">Golden nematode worm</name>
    <name type="synonym">Heterodera rostochiensis</name>
    <dbReference type="NCBI Taxonomy" id="31243"/>
    <lineage>
        <taxon>Eukaryota</taxon>
        <taxon>Metazoa</taxon>
        <taxon>Ecdysozoa</taxon>
        <taxon>Nematoda</taxon>
        <taxon>Chromadorea</taxon>
        <taxon>Rhabditida</taxon>
        <taxon>Tylenchina</taxon>
        <taxon>Tylenchomorpha</taxon>
        <taxon>Tylenchoidea</taxon>
        <taxon>Heteroderidae</taxon>
        <taxon>Heteroderinae</taxon>
        <taxon>Globodera</taxon>
    </lineage>
</organism>
<name>A0A914HVI3_GLORO</name>
<keyword evidence="1" id="KW-1185">Reference proteome</keyword>
<reference evidence="2 3" key="1">
    <citation type="submission" date="2022-11" db="UniProtKB">
        <authorList>
            <consortium name="WormBaseParasite"/>
        </authorList>
    </citation>
    <scope>IDENTIFICATION</scope>
</reference>
<evidence type="ECO:0000313" key="1">
    <source>
        <dbReference type="Proteomes" id="UP000887572"/>
    </source>
</evidence>
<accession>A0A914HVI3</accession>
<protein>
    <submittedName>
        <fullName evidence="2 3">Uncharacterized protein</fullName>
    </submittedName>
</protein>